<dbReference type="Proteomes" id="UP000285138">
    <property type="component" value="Unassembled WGS sequence"/>
</dbReference>
<sequence>MLETIGSLVNNLIVLVILASFLELALPGNTFQPYVKLAAGIMILISILNPLLQLFSLVPDLEGEILQRGAYSFEEVEFDREEGNRLYQESILREYEGRLEEQVKELCQKHEMELVSWQAEVVDDMEKNNFGEIKVLDITLTPLSPEKYSRKEPVVIEEVEIQMGRDKEREGRKEEKEGTWS</sequence>
<protein>
    <recommendedName>
        <fullName evidence="5">Stage III sporulation protein AF</fullName>
    </recommendedName>
</protein>
<accession>A0A424YGB1</accession>
<evidence type="ECO:0000256" key="1">
    <source>
        <dbReference type="SAM" id="MobiDB-lite"/>
    </source>
</evidence>
<name>A0A424YGB1_9FIRM</name>
<evidence type="ECO:0000256" key="2">
    <source>
        <dbReference type="SAM" id="Phobius"/>
    </source>
</evidence>
<evidence type="ECO:0008006" key="5">
    <source>
        <dbReference type="Google" id="ProtNLM"/>
    </source>
</evidence>
<dbReference type="InterPro" id="IPR014245">
    <property type="entry name" value="Spore_III_AF"/>
</dbReference>
<reference evidence="3 4" key="1">
    <citation type="submission" date="2018-08" db="EMBL/GenBank/DDBJ databases">
        <title>The metabolism and importance of syntrophic acetate oxidation coupled to methane or sulfide production in haloalkaline environments.</title>
        <authorList>
            <person name="Timmers P.H.A."/>
            <person name="Vavourakis C.D."/>
            <person name="Sorokin D.Y."/>
            <person name="Sinninghe Damste J.S."/>
            <person name="Muyzer G."/>
            <person name="Stams A.J.M."/>
            <person name="Plugge C.M."/>
        </authorList>
    </citation>
    <scope>NUCLEOTIDE SEQUENCE [LARGE SCALE GENOMIC DNA]</scope>
    <source>
        <strain evidence="3">MSAO_Bac1</strain>
    </source>
</reference>
<feature type="transmembrane region" description="Helical" evidence="2">
    <location>
        <begin position="37"/>
        <end position="58"/>
    </location>
</feature>
<evidence type="ECO:0000313" key="4">
    <source>
        <dbReference type="Proteomes" id="UP000285138"/>
    </source>
</evidence>
<dbReference type="EMBL" id="QZAA01000095">
    <property type="protein sequence ID" value="RQD76958.1"/>
    <property type="molecule type" value="Genomic_DNA"/>
</dbReference>
<feature type="transmembrane region" description="Helical" evidence="2">
    <location>
        <begin position="12"/>
        <end position="31"/>
    </location>
</feature>
<dbReference type="AlphaFoldDB" id="A0A424YGB1"/>
<dbReference type="Pfam" id="PF09581">
    <property type="entry name" value="Spore_III_AF"/>
    <property type="match status" value="1"/>
</dbReference>
<feature type="compositionally biased region" description="Basic and acidic residues" evidence="1">
    <location>
        <begin position="163"/>
        <end position="181"/>
    </location>
</feature>
<proteinExistence type="predicted"/>
<feature type="non-terminal residue" evidence="3">
    <location>
        <position position="181"/>
    </location>
</feature>
<comment type="caution">
    <text evidence="3">The sequence shown here is derived from an EMBL/GenBank/DDBJ whole genome shotgun (WGS) entry which is preliminary data.</text>
</comment>
<keyword evidence="2" id="KW-0472">Membrane</keyword>
<organism evidence="3 4">
    <name type="scientific">Candidatus Syntrophonatronum acetioxidans</name>
    <dbReference type="NCBI Taxonomy" id="1795816"/>
    <lineage>
        <taxon>Bacteria</taxon>
        <taxon>Bacillati</taxon>
        <taxon>Bacillota</taxon>
        <taxon>Clostridia</taxon>
        <taxon>Eubacteriales</taxon>
        <taxon>Syntrophomonadaceae</taxon>
        <taxon>Candidatus Syntrophonatronum</taxon>
    </lineage>
</organism>
<keyword evidence="2" id="KW-0812">Transmembrane</keyword>
<keyword evidence="2" id="KW-1133">Transmembrane helix</keyword>
<feature type="region of interest" description="Disordered" evidence="1">
    <location>
        <begin position="162"/>
        <end position="181"/>
    </location>
</feature>
<gene>
    <name evidence="3" type="ORF">D5R97_03355</name>
</gene>
<evidence type="ECO:0000313" key="3">
    <source>
        <dbReference type="EMBL" id="RQD76958.1"/>
    </source>
</evidence>